<name>A0A8K0ETJ6_BRALA</name>
<dbReference type="Pfam" id="PF00027">
    <property type="entry name" value="cNMP_binding"/>
    <property type="match status" value="1"/>
</dbReference>
<evidence type="ECO:0000259" key="2">
    <source>
        <dbReference type="PROSITE" id="PS50042"/>
    </source>
</evidence>
<dbReference type="InterPro" id="IPR000595">
    <property type="entry name" value="cNMP-bd_dom"/>
</dbReference>
<dbReference type="AlphaFoldDB" id="A0A8K0ETJ6"/>
<feature type="region of interest" description="Disordered" evidence="1">
    <location>
        <begin position="1"/>
        <end position="30"/>
    </location>
</feature>
<dbReference type="OrthoDB" id="166212at2759"/>
<reference evidence="3" key="1">
    <citation type="submission" date="2022-01" db="EMBL/GenBank/DDBJ databases">
        <authorList>
            <person name="Braso-Vives M."/>
        </authorList>
    </citation>
    <scope>NUCLEOTIDE SEQUENCE</scope>
</reference>
<dbReference type="PANTHER" id="PTHR23011:SF28">
    <property type="entry name" value="CYCLIC NUCLEOTIDE-BINDING DOMAIN CONTAINING PROTEIN"/>
    <property type="match status" value="1"/>
</dbReference>
<feature type="domain" description="Cyclic nucleotide-binding" evidence="2">
    <location>
        <begin position="300"/>
        <end position="382"/>
    </location>
</feature>
<evidence type="ECO:0000256" key="1">
    <source>
        <dbReference type="SAM" id="MobiDB-lite"/>
    </source>
</evidence>
<evidence type="ECO:0000313" key="3">
    <source>
        <dbReference type="EMBL" id="CAH1265530.1"/>
    </source>
</evidence>
<dbReference type="EMBL" id="OV696690">
    <property type="protein sequence ID" value="CAH1265530.1"/>
    <property type="molecule type" value="Genomic_DNA"/>
</dbReference>
<protein>
    <submittedName>
        <fullName evidence="3">CNBD2 protein</fullName>
    </submittedName>
</protein>
<keyword evidence="4" id="KW-1185">Reference proteome</keyword>
<dbReference type="SUPFAM" id="SSF51206">
    <property type="entry name" value="cAMP-binding domain-like"/>
    <property type="match status" value="2"/>
</dbReference>
<accession>A0A8K0ETJ6</accession>
<dbReference type="PANTHER" id="PTHR23011">
    <property type="entry name" value="CYCLIC NUCLEOTIDE-BINDING DOMAIN CONTAINING PROTEIN"/>
    <property type="match status" value="1"/>
</dbReference>
<dbReference type="CDD" id="cd00038">
    <property type="entry name" value="CAP_ED"/>
    <property type="match status" value="1"/>
</dbReference>
<proteinExistence type="predicted"/>
<dbReference type="Gene3D" id="2.60.120.10">
    <property type="entry name" value="Jelly Rolls"/>
    <property type="match status" value="2"/>
</dbReference>
<sequence length="686" mass="78728">MSAGMSSTGVHLGFGKHGGPKMSSTGPRFSISSKMDALDAERRKESALAALELMGQSRLRRRKKQAEFAAVSGVQHDSRDSKHTELDRRNWTMLPKIEEKRTKVHVVSKEGLTSSKTDYLPKLHPVQTQKLHQTSQKQTSSGPQILKLHQSKYSSKSSKKNKGLPRISKPLPSLPEKIHLEKFCRVGRLIMLLHRLHLDHFLVADEQGVIRRPAGNAASLKKDERKNEPMFDVTAFKANKQDVRVSRKTREILSIDPSHRTSEETKHASIAVNSIIRKTIAEYPLEAQRKLTETGFYQCFGRGRVIVMENHTPEAVYFILSGQAMECEWDDAAGRYRTTGFLHMGDCFGEKAILNGTTHTSTIIAKKTIELLHIQRRDFEKIARTKGLTQQEQAQVAFLGSLRFMRGWPLQMLHKVPKKMTFSYIRRGTVLVKDSTDSDWIYVIKSGSCSVLKKLQMVEPKESTPPKDEMPKIDMTIKVLKELGQKNKKRDHHHFLRERFIDFKRRKAEMRKGSWRVRQLERPEINIDTKEETPESKDSVLKSLESIILQEQIPDDHSMTSQIQDKPVFVKIKSLNRRGVFGLGELVFDNQPSLILVSDGAEVLTLSKKFFLDNAPVQVISRMKEDENPYPSELEMQRSLQKHVNWRDYRLKSLHTTMRELQARPPKTILPHLHDGRKWNSVVENH</sequence>
<dbReference type="InterPro" id="IPR018490">
    <property type="entry name" value="cNMP-bd_dom_sf"/>
</dbReference>
<gene>
    <name evidence="3" type="primary">CNBD2</name>
    <name evidence="3" type="ORF">BLAG_LOCUS19480</name>
</gene>
<evidence type="ECO:0000313" key="4">
    <source>
        <dbReference type="Proteomes" id="UP000838412"/>
    </source>
</evidence>
<feature type="region of interest" description="Disordered" evidence="1">
    <location>
        <begin position="151"/>
        <end position="171"/>
    </location>
</feature>
<dbReference type="Proteomes" id="UP000838412">
    <property type="component" value="Chromosome 5"/>
</dbReference>
<dbReference type="PROSITE" id="PS50042">
    <property type="entry name" value="CNMP_BINDING_3"/>
    <property type="match status" value="1"/>
</dbReference>
<dbReference type="InterPro" id="IPR014710">
    <property type="entry name" value="RmlC-like_jellyroll"/>
</dbReference>
<organism evidence="3 4">
    <name type="scientific">Branchiostoma lanceolatum</name>
    <name type="common">Common lancelet</name>
    <name type="synonym">Amphioxus lanceolatum</name>
    <dbReference type="NCBI Taxonomy" id="7740"/>
    <lineage>
        <taxon>Eukaryota</taxon>
        <taxon>Metazoa</taxon>
        <taxon>Chordata</taxon>
        <taxon>Cephalochordata</taxon>
        <taxon>Leptocardii</taxon>
        <taxon>Amphioxiformes</taxon>
        <taxon>Branchiostomatidae</taxon>
        <taxon>Branchiostoma</taxon>
    </lineage>
</organism>